<name>A0A2S2QIQ4_9HEMI</name>
<evidence type="ECO:0000313" key="1">
    <source>
        <dbReference type="EMBL" id="MBY77608.1"/>
    </source>
</evidence>
<sequence length="104" mass="12671">MRRFRLFVILKIYKGINYQPMPLHKLVEKNLKISPIDRYQCTNMSELLSFARNRKYFKKNPFRNRTKLTKTDDLCDEINNDTIRKNRLYSYVRDLYLCRSVATL</sequence>
<dbReference type="EMBL" id="GGMS01008405">
    <property type="protein sequence ID" value="MBY77608.1"/>
    <property type="molecule type" value="Transcribed_RNA"/>
</dbReference>
<protein>
    <submittedName>
        <fullName evidence="1">Uncharacterized protein</fullName>
    </submittedName>
</protein>
<gene>
    <name evidence="1" type="ORF">g.1113</name>
</gene>
<proteinExistence type="predicted"/>
<dbReference type="AlphaFoldDB" id="A0A2S2QIQ4"/>
<reference evidence="1" key="1">
    <citation type="submission" date="2018-04" db="EMBL/GenBank/DDBJ databases">
        <title>Transcriptome assembly of Sipha flava.</title>
        <authorList>
            <person name="Scully E.D."/>
            <person name="Geib S.M."/>
            <person name="Palmer N.A."/>
            <person name="Koch K."/>
            <person name="Bradshaw J."/>
            <person name="Heng-Moss T."/>
            <person name="Sarath G."/>
        </authorList>
    </citation>
    <scope>NUCLEOTIDE SEQUENCE</scope>
</reference>
<accession>A0A2S2QIQ4</accession>
<organism evidence="1">
    <name type="scientific">Sipha flava</name>
    <name type="common">yellow sugarcane aphid</name>
    <dbReference type="NCBI Taxonomy" id="143950"/>
    <lineage>
        <taxon>Eukaryota</taxon>
        <taxon>Metazoa</taxon>
        <taxon>Ecdysozoa</taxon>
        <taxon>Arthropoda</taxon>
        <taxon>Hexapoda</taxon>
        <taxon>Insecta</taxon>
        <taxon>Pterygota</taxon>
        <taxon>Neoptera</taxon>
        <taxon>Paraneoptera</taxon>
        <taxon>Hemiptera</taxon>
        <taxon>Sternorrhyncha</taxon>
        <taxon>Aphidomorpha</taxon>
        <taxon>Aphidoidea</taxon>
        <taxon>Aphididae</taxon>
        <taxon>Sipha</taxon>
    </lineage>
</organism>